<proteinExistence type="predicted"/>
<dbReference type="OrthoDB" id="4898680at2759"/>
<dbReference type="PANTHER" id="PTHR31001:SF53">
    <property type="entry name" value="ZN(II)2CYS6 TRANSCRIPTION FACTOR (EUROFUNG)"/>
    <property type="match status" value="1"/>
</dbReference>
<dbReference type="CDD" id="cd00067">
    <property type="entry name" value="GAL4"/>
    <property type="match status" value="1"/>
</dbReference>
<dbReference type="InterPro" id="IPR036864">
    <property type="entry name" value="Zn2-C6_fun-type_DNA-bd_sf"/>
</dbReference>
<evidence type="ECO:0000256" key="6">
    <source>
        <dbReference type="ARBA" id="ARBA00023242"/>
    </source>
</evidence>
<keyword evidence="5" id="KW-0804">Transcription</keyword>
<dbReference type="Gene3D" id="4.10.240.10">
    <property type="entry name" value="Zn(2)-C6 fungal-type DNA-binding domain"/>
    <property type="match status" value="1"/>
</dbReference>
<accession>A0A3D8S5J7</accession>
<dbReference type="STRING" id="1810919.A0A3D8S5J7"/>
<dbReference type="SUPFAM" id="SSF57701">
    <property type="entry name" value="Zn2/Cys6 DNA-binding domain"/>
    <property type="match status" value="1"/>
</dbReference>
<dbReference type="GO" id="GO:0005634">
    <property type="term" value="C:nucleus"/>
    <property type="evidence" value="ECO:0007669"/>
    <property type="project" value="UniProtKB-SubCell"/>
</dbReference>
<evidence type="ECO:0000313" key="8">
    <source>
        <dbReference type="EMBL" id="RDW81526.1"/>
    </source>
</evidence>
<name>A0A3D8S5J7_9EURO</name>
<sequence>MATTRRNGQLPSCEPCRKAKLRCDHQSPACGRCLSNGRSERCYYHPAPLTQPRARPLRLAGTSRRPRRQRHPGNQLVFRLDPRISSTPIEERKVLCDQAEQEKRTLRPGFLGLVSPQDIFSEYEGTLPGKEAECFTAQMPPTAASRDQILLGAQILSHLQNIRWFQEVIDLKNRTSPGWFLGPPLTWALCKSMEKMYDAAVCGSDDTHTSLIGLSRQIFSNTSGDIRSHAAMGMDDYFDLIAARWETVGLVFALLGTALFHTDDDDPIFTHRNLGNLAKDQLRNYRVWQTLGDLSTIIYGFGLHQFDQELEDNFPFFLLEIRKRVMVCAYAIDKELATSLGRPPRICSRYCHLPMPLDLTYDEIVAQPNKDVAMLTLDADGWNSEGNLTVGVRLRVALLTSLLRESILELSLSPETQHIQDRVEKLINQSRCTQQGLPPFLRWSSEEAAAQSPTHDEARAFAHIEFTYQEFLLRRILLKRLGTMDQGLIESSLEIITTLLATIAMHTLSGKRMINMSWDLCYMGLPAAGILTSQLLSERHLEALSPMPALSLPANFRSLAIQKLSVFVSHLSSLVQPHEGNFDIAQNGAKFIRRVLDQALTPDVGQSVPWSADARTGPSEPWFDDSDMPDDFDFMAWCDDIHWPQDSLLSFA</sequence>
<dbReference type="GeneID" id="38115453"/>
<dbReference type="InterPro" id="IPR050613">
    <property type="entry name" value="Sec_Metabolite_Reg"/>
</dbReference>
<dbReference type="Proteomes" id="UP000256690">
    <property type="component" value="Unassembled WGS sequence"/>
</dbReference>
<dbReference type="PROSITE" id="PS00463">
    <property type="entry name" value="ZN2_CY6_FUNGAL_1"/>
    <property type="match status" value="1"/>
</dbReference>
<dbReference type="GO" id="GO:0006351">
    <property type="term" value="P:DNA-templated transcription"/>
    <property type="evidence" value="ECO:0007669"/>
    <property type="project" value="InterPro"/>
</dbReference>
<evidence type="ECO:0000313" key="9">
    <source>
        <dbReference type="Proteomes" id="UP000256690"/>
    </source>
</evidence>
<dbReference type="GO" id="GO:0008270">
    <property type="term" value="F:zinc ion binding"/>
    <property type="evidence" value="ECO:0007669"/>
    <property type="project" value="InterPro"/>
</dbReference>
<dbReference type="PROSITE" id="PS50048">
    <property type="entry name" value="ZN2_CY6_FUNGAL_2"/>
    <property type="match status" value="1"/>
</dbReference>
<protein>
    <recommendedName>
        <fullName evidence="7">Zn(2)-C6 fungal-type domain-containing protein</fullName>
    </recommendedName>
</protein>
<evidence type="ECO:0000256" key="3">
    <source>
        <dbReference type="ARBA" id="ARBA00023015"/>
    </source>
</evidence>
<dbReference type="EMBL" id="PVWQ01000005">
    <property type="protein sequence ID" value="RDW81526.1"/>
    <property type="molecule type" value="Genomic_DNA"/>
</dbReference>
<keyword evidence="2" id="KW-0479">Metal-binding</keyword>
<dbReference type="SMART" id="SM00906">
    <property type="entry name" value="Fungal_trans"/>
    <property type="match status" value="1"/>
</dbReference>
<evidence type="ECO:0000256" key="1">
    <source>
        <dbReference type="ARBA" id="ARBA00004123"/>
    </source>
</evidence>
<dbReference type="SMART" id="SM00066">
    <property type="entry name" value="GAL4"/>
    <property type="match status" value="1"/>
</dbReference>
<evidence type="ECO:0000256" key="4">
    <source>
        <dbReference type="ARBA" id="ARBA00023125"/>
    </source>
</evidence>
<dbReference type="PANTHER" id="PTHR31001">
    <property type="entry name" value="UNCHARACTERIZED TRANSCRIPTIONAL REGULATORY PROTEIN"/>
    <property type="match status" value="1"/>
</dbReference>
<dbReference type="GO" id="GO:0000981">
    <property type="term" value="F:DNA-binding transcription factor activity, RNA polymerase II-specific"/>
    <property type="evidence" value="ECO:0007669"/>
    <property type="project" value="InterPro"/>
</dbReference>
<dbReference type="Pfam" id="PF00172">
    <property type="entry name" value="Zn_clus"/>
    <property type="match status" value="1"/>
</dbReference>
<reference evidence="8 9" key="1">
    <citation type="journal article" date="2018" name="IMA Fungus">
        <title>IMA Genome-F 9: Draft genome sequence of Annulohypoxylon stygium, Aspergillus mulundensis, Berkeleyomyces basicola (syn. Thielaviopsis basicola), Ceratocystis smalleyi, two Cercospora beticola strains, Coleophoma cylindrospora, Fusarium fracticaudum, Phialophora cf. hyalina, and Morchella septimelata.</title>
        <authorList>
            <person name="Wingfield B.D."/>
            <person name="Bills G.F."/>
            <person name="Dong Y."/>
            <person name="Huang W."/>
            <person name="Nel W.J."/>
            <person name="Swalarsk-Parry B.S."/>
            <person name="Vaghefi N."/>
            <person name="Wilken P.M."/>
            <person name="An Z."/>
            <person name="de Beer Z.W."/>
            <person name="De Vos L."/>
            <person name="Chen L."/>
            <person name="Duong T.A."/>
            <person name="Gao Y."/>
            <person name="Hammerbacher A."/>
            <person name="Kikkert J.R."/>
            <person name="Li Y."/>
            <person name="Li H."/>
            <person name="Li K."/>
            <person name="Li Q."/>
            <person name="Liu X."/>
            <person name="Ma X."/>
            <person name="Naidoo K."/>
            <person name="Pethybridge S.J."/>
            <person name="Sun J."/>
            <person name="Steenkamp E.T."/>
            <person name="van der Nest M.A."/>
            <person name="van Wyk S."/>
            <person name="Wingfield M.J."/>
            <person name="Xiong C."/>
            <person name="Yue Q."/>
            <person name="Zhang X."/>
        </authorList>
    </citation>
    <scope>NUCLEOTIDE SEQUENCE [LARGE SCALE GENOMIC DNA]</scope>
    <source>
        <strain evidence="8 9">DSM 5745</strain>
    </source>
</reference>
<keyword evidence="6" id="KW-0539">Nucleus</keyword>
<comment type="subcellular location">
    <subcellularLocation>
        <location evidence="1">Nucleus</location>
    </subcellularLocation>
</comment>
<dbReference type="InterPro" id="IPR007219">
    <property type="entry name" value="XnlR_reg_dom"/>
</dbReference>
<keyword evidence="4" id="KW-0238">DNA-binding</keyword>
<comment type="caution">
    <text evidence="8">The sequence shown here is derived from an EMBL/GenBank/DDBJ whole genome shotgun (WGS) entry which is preliminary data.</text>
</comment>
<dbReference type="AlphaFoldDB" id="A0A3D8S5J7"/>
<dbReference type="CDD" id="cd12148">
    <property type="entry name" value="fungal_TF_MHR"/>
    <property type="match status" value="1"/>
</dbReference>
<dbReference type="RefSeq" id="XP_026604579.1">
    <property type="nucleotide sequence ID" value="XM_026747099.1"/>
</dbReference>
<dbReference type="InterPro" id="IPR001138">
    <property type="entry name" value="Zn2Cys6_DnaBD"/>
</dbReference>
<feature type="domain" description="Zn(2)-C6 fungal-type" evidence="7">
    <location>
        <begin position="12"/>
        <end position="44"/>
    </location>
</feature>
<evidence type="ECO:0000259" key="7">
    <source>
        <dbReference type="PROSITE" id="PS50048"/>
    </source>
</evidence>
<organism evidence="8 9">
    <name type="scientific">Aspergillus mulundensis</name>
    <dbReference type="NCBI Taxonomy" id="1810919"/>
    <lineage>
        <taxon>Eukaryota</taxon>
        <taxon>Fungi</taxon>
        <taxon>Dikarya</taxon>
        <taxon>Ascomycota</taxon>
        <taxon>Pezizomycotina</taxon>
        <taxon>Eurotiomycetes</taxon>
        <taxon>Eurotiomycetidae</taxon>
        <taxon>Eurotiales</taxon>
        <taxon>Aspergillaceae</taxon>
        <taxon>Aspergillus</taxon>
        <taxon>Aspergillus subgen. Nidulantes</taxon>
    </lineage>
</organism>
<gene>
    <name evidence="8" type="ORF">DSM5745_05083</name>
</gene>
<dbReference type="GO" id="GO:0003677">
    <property type="term" value="F:DNA binding"/>
    <property type="evidence" value="ECO:0007669"/>
    <property type="project" value="UniProtKB-KW"/>
</dbReference>
<keyword evidence="9" id="KW-1185">Reference proteome</keyword>
<evidence type="ECO:0000256" key="2">
    <source>
        <dbReference type="ARBA" id="ARBA00022723"/>
    </source>
</evidence>
<evidence type="ECO:0000256" key="5">
    <source>
        <dbReference type="ARBA" id="ARBA00023163"/>
    </source>
</evidence>
<keyword evidence="3" id="KW-0805">Transcription regulation</keyword>